<comment type="caution">
    <text evidence="2">The sequence shown here is derived from an EMBL/GenBank/DDBJ whole genome shotgun (WGS) entry which is preliminary data.</text>
</comment>
<dbReference type="EMBL" id="AEJC01000118">
    <property type="protein sequence ID" value="EKX67789.1"/>
    <property type="molecule type" value="Genomic_DNA"/>
</dbReference>
<feature type="compositionally biased region" description="Basic and acidic residues" evidence="1">
    <location>
        <begin position="1"/>
        <end position="11"/>
    </location>
</feature>
<feature type="region of interest" description="Disordered" evidence="1">
    <location>
        <begin position="1"/>
        <end position="28"/>
    </location>
</feature>
<evidence type="ECO:0000313" key="2">
    <source>
        <dbReference type="EMBL" id="EKX67789.1"/>
    </source>
</evidence>
<accession>L1L4U8</accession>
<sequence>PHSVSDRDSGRAAEPFRSSDTSGPPPRW</sequence>
<gene>
    <name evidence="2" type="ORF">STRIP9103_05582</name>
</gene>
<keyword evidence="3" id="KW-1185">Reference proteome</keyword>
<proteinExistence type="predicted"/>
<organism evidence="2 3">
    <name type="scientific">Streptomyces ipomoeae 91-03</name>
    <dbReference type="NCBI Taxonomy" id="698759"/>
    <lineage>
        <taxon>Bacteria</taxon>
        <taxon>Bacillati</taxon>
        <taxon>Actinomycetota</taxon>
        <taxon>Actinomycetes</taxon>
        <taxon>Kitasatosporales</taxon>
        <taxon>Streptomycetaceae</taxon>
        <taxon>Streptomyces</taxon>
    </lineage>
</organism>
<evidence type="ECO:0000313" key="3">
    <source>
        <dbReference type="Proteomes" id="UP000010411"/>
    </source>
</evidence>
<evidence type="ECO:0000256" key="1">
    <source>
        <dbReference type="SAM" id="MobiDB-lite"/>
    </source>
</evidence>
<protein>
    <submittedName>
        <fullName evidence="2">Transcriptional regulator, TetR family</fullName>
    </submittedName>
</protein>
<feature type="non-terminal residue" evidence="2">
    <location>
        <position position="1"/>
    </location>
</feature>
<name>L1L4U8_9ACTN</name>
<reference evidence="2 3" key="1">
    <citation type="submission" date="2012-11" db="EMBL/GenBank/DDBJ databases">
        <authorList>
            <person name="Huguet-Tapia J.C."/>
            <person name="Durkin A.S."/>
            <person name="Pettis G.S."/>
            <person name="Badger J.H."/>
        </authorList>
    </citation>
    <scope>NUCLEOTIDE SEQUENCE [LARGE SCALE GENOMIC DNA]</scope>
    <source>
        <strain evidence="2 3">91-03</strain>
    </source>
</reference>
<dbReference type="Proteomes" id="UP000010411">
    <property type="component" value="Unassembled WGS sequence"/>
</dbReference>
<dbReference type="AlphaFoldDB" id="L1L4U8"/>